<evidence type="ECO:0000313" key="2">
    <source>
        <dbReference type="Proteomes" id="UP000799444"/>
    </source>
</evidence>
<comment type="caution">
    <text evidence="1">The sequence shown here is derived from an EMBL/GenBank/DDBJ whole genome shotgun (WGS) entry which is preliminary data.</text>
</comment>
<reference evidence="1" key="1">
    <citation type="journal article" date="2020" name="Stud. Mycol.">
        <title>101 Dothideomycetes genomes: a test case for predicting lifestyles and emergence of pathogens.</title>
        <authorList>
            <person name="Haridas S."/>
            <person name="Albert R."/>
            <person name="Binder M."/>
            <person name="Bloem J."/>
            <person name="Labutti K."/>
            <person name="Salamov A."/>
            <person name="Andreopoulos B."/>
            <person name="Baker S."/>
            <person name="Barry K."/>
            <person name="Bills G."/>
            <person name="Bluhm B."/>
            <person name="Cannon C."/>
            <person name="Castanera R."/>
            <person name="Culley D."/>
            <person name="Daum C."/>
            <person name="Ezra D."/>
            <person name="Gonzalez J."/>
            <person name="Henrissat B."/>
            <person name="Kuo A."/>
            <person name="Liang C."/>
            <person name="Lipzen A."/>
            <person name="Lutzoni F."/>
            <person name="Magnuson J."/>
            <person name="Mondo S."/>
            <person name="Nolan M."/>
            <person name="Ohm R."/>
            <person name="Pangilinan J."/>
            <person name="Park H.-J."/>
            <person name="Ramirez L."/>
            <person name="Alfaro M."/>
            <person name="Sun H."/>
            <person name="Tritt A."/>
            <person name="Yoshinaga Y."/>
            <person name="Zwiers L.-H."/>
            <person name="Turgeon B."/>
            <person name="Goodwin S."/>
            <person name="Spatafora J."/>
            <person name="Crous P."/>
            <person name="Grigoriev I."/>
        </authorList>
    </citation>
    <scope>NUCLEOTIDE SEQUENCE</scope>
    <source>
        <strain evidence="1">CBS 125425</strain>
    </source>
</reference>
<protein>
    <submittedName>
        <fullName evidence="1">Uncharacterized protein</fullName>
    </submittedName>
</protein>
<name>A0A9P4QT27_9PLEO</name>
<keyword evidence="2" id="KW-1185">Reference proteome</keyword>
<gene>
    <name evidence="1" type="ORF">EJ04DRAFT_567741</name>
</gene>
<sequence>MPKRKKHKMEAPLKPAKSSAFRLFDLPLEIRDMVYDQFWRDHSEGWLLVLVGQHTFAVELEPNAASSGNTNIVQPYWKLPRSILANKQFLQEIIGKLQAKSVWTQHYCQCRQISCNTSYCSKPQNRQNLLTRTLTPYSGRHLHLGPIYMTFHQELLSNGKDVALKLIPDVYERQWFTRLAYSINLRGPAAHRIHHLNFSLNINDDEILKQNLDYHHVDLGMLQRFSIFDVLKSIEVSLCWSTLDSIVPYTRLQDHHSRSAAGLERFAESVMGRGEATLSEPTLQLKARLDPLFTWKTIWKFTKAQARSRD</sequence>
<accession>A0A9P4QT27</accession>
<proteinExistence type="predicted"/>
<dbReference type="Proteomes" id="UP000799444">
    <property type="component" value="Unassembled WGS sequence"/>
</dbReference>
<organism evidence="1 2">
    <name type="scientific">Polyplosphaeria fusca</name>
    <dbReference type="NCBI Taxonomy" id="682080"/>
    <lineage>
        <taxon>Eukaryota</taxon>
        <taxon>Fungi</taxon>
        <taxon>Dikarya</taxon>
        <taxon>Ascomycota</taxon>
        <taxon>Pezizomycotina</taxon>
        <taxon>Dothideomycetes</taxon>
        <taxon>Pleosporomycetidae</taxon>
        <taxon>Pleosporales</taxon>
        <taxon>Tetraplosphaeriaceae</taxon>
        <taxon>Polyplosphaeria</taxon>
    </lineage>
</organism>
<dbReference type="OrthoDB" id="3799620at2759"/>
<evidence type="ECO:0000313" key="1">
    <source>
        <dbReference type="EMBL" id="KAF2730402.1"/>
    </source>
</evidence>
<dbReference type="AlphaFoldDB" id="A0A9P4QT27"/>
<dbReference type="EMBL" id="ML996218">
    <property type="protein sequence ID" value="KAF2730402.1"/>
    <property type="molecule type" value="Genomic_DNA"/>
</dbReference>